<dbReference type="FunFam" id="3.40.50.12670:FF:000001">
    <property type="entry name" value="Carboxypeptidase"/>
    <property type="match status" value="1"/>
</dbReference>
<keyword evidence="2 9" id="KW-0121">Carboxypeptidase</keyword>
<comment type="caution">
    <text evidence="10">The sequence shown here is derived from an EMBL/GenBank/DDBJ whole genome shotgun (WGS) entry which is preliminary data.</text>
</comment>
<dbReference type="PROSITE" id="PS00560">
    <property type="entry name" value="CARBOXYPEPT_SER_HIS"/>
    <property type="match status" value="1"/>
</dbReference>
<keyword evidence="7" id="KW-1015">Disulfide bond</keyword>
<comment type="similarity">
    <text evidence="1 9">Belongs to the peptidase S10 family.</text>
</comment>
<proteinExistence type="inferred from homology"/>
<evidence type="ECO:0000256" key="2">
    <source>
        <dbReference type="ARBA" id="ARBA00022645"/>
    </source>
</evidence>
<dbReference type="InterPro" id="IPR033124">
    <property type="entry name" value="Ser_caboxypep_his_AS"/>
</dbReference>
<dbReference type="FunFam" id="3.40.50.11320:FF:000002">
    <property type="entry name" value="Carboxypeptidase"/>
    <property type="match status" value="1"/>
</dbReference>
<organism evidence="10 11">
    <name type="scientific">Zostera marina</name>
    <name type="common">Eelgrass</name>
    <dbReference type="NCBI Taxonomy" id="29655"/>
    <lineage>
        <taxon>Eukaryota</taxon>
        <taxon>Viridiplantae</taxon>
        <taxon>Streptophyta</taxon>
        <taxon>Embryophyta</taxon>
        <taxon>Tracheophyta</taxon>
        <taxon>Spermatophyta</taxon>
        <taxon>Magnoliopsida</taxon>
        <taxon>Liliopsida</taxon>
        <taxon>Zosteraceae</taxon>
        <taxon>Zostera</taxon>
    </lineage>
</organism>
<dbReference type="FunFam" id="3.40.50.1820:FF:000143">
    <property type="entry name" value="Carboxypeptidase"/>
    <property type="match status" value="1"/>
</dbReference>
<dbReference type="InterPro" id="IPR029058">
    <property type="entry name" value="AB_hydrolase_fold"/>
</dbReference>
<feature type="signal peptide" evidence="9">
    <location>
        <begin position="1"/>
        <end position="23"/>
    </location>
</feature>
<evidence type="ECO:0000256" key="9">
    <source>
        <dbReference type="RuleBase" id="RU361156"/>
    </source>
</evidence>
<dbReference type="GO" id="GO:0019748">
    <property type="term" value="P:secondary metabolic process"/>
    <property type="evidence" value="ECO:0000318"/>
    <property type="project" value="GO_Central"/>
</dbReference>
<keyword evidence="4 9" id="KW-0732">Signal</keyword>
<dbReference type="SUPFAM" id="SSF53474">
    <property type="entry name" value="alpha/beta-Hydrolases"/>
    <property type="match status" value="1"/>
</dbReference>
<dbReference type="PANTHER" id="PTHR11802">
    <property type="entry name" value="SERINE PROTEASE FAMILY S10 SERINE CARBOXYPEPTIDASE"/>
    <property type="match status" value="1"/>
</dbReference>
<dbReference type="EC" id="3.4.16.-" evidence="9"/>
<dbReference type="Gene3D" id="3.40.50.1820">
    <property type="entry name" value="alpha/beta hydrolase"/>
    <property type="match status" value="1"/>
</dbReference>
<dbReference type="Proteomes" id="UP000036987">
    <property type="component" value="Unassembled WGS sequence"/>
</dbReference>
<dbReference type="PANTHER" id="PTHR11802:SF254">
    <property type="entry name" value="SERINE CARBOXYPEPTIDASE-LIKE 20"/>
    <property type="match status" value="1"/>
</dbReference>
<dbReference type="GO" id="GO:0016747">
    <property type="term" value="F:acyltransferase activity, transferring groups other than amino-acyl groups"/>
    <property type="evidence" value="ECO:0000318"/>
    <property type="project" value="GO_Central"/>
</dbReference>
<evidence type="ECO:0000256" key="5">
    <source>
        <dbReference type="ARBA" id="ARBA00022801"/>
    </source>
</evidence>
<keyword evidence="3 9" id="KW-0645">Protease</keyword>
<dbReference type="PRINTS" id="PR00724">
    <property type="entry name" value="CRBOXYPTASEC"/>
</dbReference>
<dbReference type="PROSITE" id="PS00131">
    <property type="entry name" value="CARBOXYPEPT_SER_SER"/>
    <property type="match status" value="1"/>
</dbReference>
<dbReference type="InterPro" id="IPR001563">
    <property type="entry name" value="Peptidase_S10"/>
</dbReference>
<dbReference type="EMBL" id="LFYR01000839">
    <property type="protein sequence ID" value="KMZ68396.1"/>
    <property type="molecule type" value="Genomic_DNA"/>
</dbReference>
<evidence type="ECO:0000256" key="8">
    <source>
        <dbReference type="ARBA" id="ARBA00023180"/>
    </source>
</evidence>
<name>A0A0K9PHF8_ZOSMR</name>
<sequence length="488" mass="54888">MSCSVFLSLLLILSVANISGGLGAPEAALITQLPGFHGTFPSKHYGGYITVDENNGRNLYYYFVESERNPTEDPVVLWLNGGPGWSSFDGFVYEHGPFNFRAGNESKSLPQLDLNPYSWSKVSSMIYLDSPAGTGLSVSTNTSDYITGDLKTASDSHIFLLKWFQNYPEFLGNPFFISGESYAGVYVPTLSNEIVKGIQIGLQPSINFKGYLLGNPATDMNFDGNSLVPFAHGMGLISDELFQEANHECQGNFWNSENKNCQSKLDQIHNAIDDLNVYNILEPCYHNLEDQSANVKLPSSFRMLGDSNIRQFPVRNRMFGHAWPFNSFLKLGEEFSGTGSHVVPCSNDELANLWLNTESVRDSIHALPVKDVDWLLSSNRIKYTPDAGSMINYHVKLTKKGYRALIYSGDHDLCIPFTGTEAWTRSLGYKIIDQWRPWYLDNQVSGYTQGYEYNLTFLTIKGSGHTVPEYKPREALEFYRRWLEGNII</sequence>
<evidence type="ECO:0000256" key="3">
    <source>
        <dbReference type="ARBA" id="ARBA00022670"/>
    </source>
</evidence>
<evidence type="ECO:0000313" key="10">
    <source>
        <dbReference type="EMBL" id="KMZ68396.1"/>
    </source>
</evidence>
<keyword evidence="6" id="KW-0865">Zymogen</keyword>
<feature type="chain" id="PRO_5005393846" description="Carboxypeptidase" evidence="9">
    <location>
        <begin position="24"/>
        <end position="488"/>
    </location>
</feature>
<gene>
    <name evidence="10" type="ORF">ZOSMA_23G00480</name>
</gene>
<evidence type="ECO:0000256" key="1">
    <source>
        <dbReference type="ARBA" id="ARBA00009431"/>
    </source>
</evidence>
<dbReference type="AlphaFoldDB" id="A0A0K9PHF8"/>
<dbReference type="OMA" id="MIPYHKT"/>
<evidence type="ECO:0000313" key="11">
    <source>
        <dbReference type="Proteomes" id="UP000036987"/>
    </source>
</evidence>
<protein>
    <recommendedName>
        <fullName evidence="9">Carboxypeptidase</fullName>
        <ecNumber evidence="9">3.4.16.-</ecNumber>
    </recommendedName>
</protein>
<evidence type="ECO:0000256" key="4">
    <source>
        <dbReference type="ARBA" id="ARBA00022729"/>
    </source>
</evidence>
<dbReference type="GO" id="GO:0004185">
    <property type="term" value="F:serine-type carboxypeptidase activity"/>
    <property type="evidence" value="ECO:0007669"/>
    <property type="project" value="UniProtKB-UniRule"/>
</dbReference>
<dbReference type="InterPro" id="IPR018202">
    <property type="entry name" value="Ser_caboxypep_ser_AS"/>
</dbReference>
<dbReference type="GO" id="GO:0006508">
    <property type="term" value="P:proteolysis"/>
    <property type="evidence" value="ECO:0007669"/>
    <property type="project" value="UniProtKB-KW"/>
</dbReference>
<keyword evidence="5 9" id="KW-0378">Hydrolase</keyword>
<evidence type="ECO:0000256" key="7">
    <source>
        <dbReference type="ARBA" id="ARBA00023157"/>
    </source>
</evidence>
<keyword evidence="11" id="KW-1185">Reference proteome</keyword>
<accession>A0A0K9PHF8</accession>
<keyword evidence="8" id="KW-0325">Glycoprotein</keyword>
<dbReference type="OrthoDB" id="443318at2759"/>
<dbReference type="Pfam" id="PF00450">
    <property type="entry name" value="Peptidase_S10"/>
    <property type="match status" value="1"/>
</dbReference>
<dbReference type="Gene3D" id="3.40.50.12670">
    <property type="match status" value="1"/>
</dbReference>
<evidence type="ECO:0000256" key="6">
    <source>
        <dbReference type="ARBA" id="ARBA00023145"/>
    </source>
</evidence>
<reference evidence="11" key="1">
    <citation type="journal article" date="2016" name="Nature">
        <title>The genome of the seagrass Zostera marina reveals angiosperm adaptation to the sea.</title>
        <authorList>
            <person name="Olsen J.L."/>
            <person name="Rouze P."/>
            <person name="Verhelst B."/>
            <person name="Lin Y.-C."/>
            <person name="Bayer T."/>
            <person name="Collen J."/>
            <person name="Dattolo E."/>
            <person name="De Paoli E."/>
            <person name="Dittami S."/>
            <person name="Maumus F."/>
            <person name="Michel G."/>
            <person name="Kersting A."/>
            <person name="Lauritano C."/>
            <person name="Lohaus R."/>
            <person name="Toepel M."/>
            <person name="Tonon T."/>
            <person name="Vanneste K."/>
            <person name="Amirebrahimi M."/>
            <person name="Brakel J."/>
            <person name="Bostroem C."/>
            <person name="Chovatia M."/>
            <person name="Grimwood J."/>
            <person name="Jenkins J.W."/>
            <person name="Jueterbock A."/>
            <person name="Mraz A."/>
            <person name="Stam W.T."/>
            <person name="Tice H."/>
            <person name="Bornberg-Bauer E."/>
            <person name="Green P.J."/>
            <person name="Pearson G.A."/>
            <person name="Procaccini G."/>
            <person name="Duarte C.M."/>
            <person name="Schmutz J."/>
            <person name="Reusch T.B.H."/>
            <person name="Van de Peer Y."/>
        </authorList>
    </citation>
    <scope>NUCLEOTIDE SEQUENCE [LARGE SCALE GENOMIC DNA]</scope>
    <source>
        <strain evidence="11">cv. Finnish</strain>
    </source>
</reference>